<evidence type="ECO:0000256" key="1">
    <source>
        <dbReference type="ARBA" id="ARBA00022723"/>
    </source>
</evidence>
<comment type="caution">
    <text evidence="5">The sequence shown here is derived from an EMBL/GenBank/DDBJ whole genome shotgun (WGS) entry which is preliminary data.</text>
</comment>
<dbReference type="AlphaFoldDB" id="A0A1S1V8P3"/>
<dbReference type="NCBIfam" id="NF045650">
    <property type="entry name" value="CD1247_Nterm"/>
    <property type="match status" value="1"/>
</dbReference>
<evidence type="ECO:0000313" key="5">
    <source>
        <dbReference type="EMBL" id="OHW62991.1"/>
    </source>
</evidence>
<evidence type="ECO:0000256" key="3">
    <source>
        <dbReference type="ARBA" id="ARBA00022833"/>
    </source>
</evidence>
<protein>
    <recommendedName>
        <fullName evidence="4">Zinc finger DksA/TraR C4-type domain-containing protein</fullName>
    </recommendedName>
</protein>
<dbReference type="Pfam" id="PF01258">
    <property type="entry name" value="zf-dskA_traR"/>
    <property type="match status" value="1"/>
</dbReference>
<feature type="domain" description="Zinc finger DksA/TraR C4-type" evidence="4">
    <location>
        <begin position="108"/>
        <end position="138"/>
    </location>
</feature>
<accession>A0A1S1V8P3</accession>
<keyword evidence="1" id="KW-0479">Metal-binding</keyword>
<evidence type="ECO:0000313" key="6">
    <source>
        <dbReference type="Proteomes" id="UP000180254"/>
    </source>
</evidence>
<dbReference type="EMBL" id="MKIE01000002">
    <property type="protein sequence ID" value="OHW62991.1"/>
    <property type="molecule type" value="Genomic_DNA"/>
</dbReference>
<dbReference type="Proteomes" id="UP000180254">
    <property type="component" value="Unassembled WGS sequence"/>
</dbReference>
<gene>
    <name evidence="5" type="ORF">EUAN_07750</name>
</gene>
<evidence type="ECO:0000259" key="4">
    <source>
        <dbReference type="Pfam" id="PF01258"/>
    </source>
</evidence>
<organism evidence="5 6">
    <name type="scientific">Andreesenia angusta</name>
    <dbReference type="NCBI Taxonomy" id="39480"/>
    <lineage>
        <taxon>Bacteria</taxon>
        <taxon>Bacillati</taxon>
        <taxon>Bacillota</taxon>
        <taxon>Tissierellia</taxon>
        <taxon>Tissierellales</taxon>
        <taxon>Gottschalkiaceae</taxon>
        <taxon>Andreesenia</taxon>
    </lineage>
</organism>
<keyword evidence="6" id="KW-1185">Reference proteome</keyword>
<dbReference type="GO" id="GO:0008270">
    <property type="term" value="F:zinc ion binding"/>
    <property type="evidence" value="ECO:0007669"/>
    <property type="project" value="UniProtKB-KW"/>
</dbReference>
<dbReference type="STRING" id="39480.EUAN_07750"/>
<dbReference type="InterPro" id="IPR054688">
    <property type="entry name" value="CD1247_N"/>
</dbReference>
<reference evidence="5 6" key="1">
    <citation type="submission" date="2016-09" db="EMBL/GenBank/DDBJ databases">
        <title>Genome sequence of Eubacterium angustum.</title>
        <authorList>
            <person name="Poehlein A."/>
            <person name="Daniel R."/>
        </authorList>
    </citation>
    <scope>NUCLEOTIDE SEQUENCE [LARGE SCALE GENOMIC DNA]</scope>
    <source>
        <strain evidence="5 6">DSM 1989</strain>
    </source>
</reference>
<keyword evidence="3" id="KW-0862">Zinc</keyword>
<sequence>MDGEVNKIRKEWMSVQYLYEKVAYLRGLAEGLEIDDSTKEGKLLKSMIVVMEDMVDAINENTEEIEEISSYVEIIDEDLSEMEDIVYDEDDDEDDYYDDEDFEYIELVCPSCGEEISVDRELIDDGEVFCPNCEEKIEI</sequence>
<keyword evidence="2" id="KW-0863">Zinc-finger</keyword>
<name>A0A1S1V8P3_9FIRM</name>
<evidence type="ECO:0000256" key="2">
    <source>
        <dbReference type="ARBA" id="ARBA00022771"/>
    </source>
</evidence>
<proteinExistence type="predicted"/>
<dbReference type="InterPro" id="IPR000962">
    <property type="entry name" value="Znf_DskA_TraR"/>
</dbReference>